<dbReference type="AlphaFoldDB" id="A0A9J6FQ85"/>
<gene>
    <name evidence="2" type="ORF">HPB48_019983</name>
</gene>
<dbReference type="Proteomes" id="UP000821853">
    <property type="component" value="Unassembled WGS sequence"/>
</dbReference>
<sequence>MQENPQHFYPSVGQTCSIQEEHRIRDHAKGTDFKLRGLSQQDKRLSLAIPMPSPQPQPKSLCSEIMPC</sequence>
<feature type="region of interest" description="Disordered" evidence="1">
    <location>
        <begin position="48"/>
        <end position="68"/>
    </location>
</feature>
<keyword evidence="3" id="KW-1185">Reference proteome</keyword>
<organism evidence="2 3">
    <name type="scientific">Haemaphysalis longicornis</name>
    <name type="common">Bush tick</name>
    <dbReference type="NCBI Taxonomy" id="44386"/>
    <lineage>
        <taxon>Eukaryota</taxon>
        <taxon>Metazoa</taxon>
        <taxon>Ecdysozoa</taxon>
        <taxon>Arthropoda</taxon>
        <taxon>Chelicerata</taxon>
        <taxon>Arachnida</taxon>
        <taxon>Acari</taxon>
        <taxon>Parasitiformes</taxon>
        <taxon>Ixodida</taxon>
        <taxon>Ixodoidea</taxon>
        <taxon>Ixodidae</taxon>
        <taxon>Haemaphysalinae</taxon>
        <taxon>Haemaphysalis</taxon>
    </lineage>
</organism>
<dbReference type="VEuPathDB" id="VectorBase:HLOH_064686"/>
<comment type="caution">
    <text evidence="2">The sequence shown here is derived from an EMBL/GenBank/DDBJ whole genome shotgun (WGS) entry which is preliminary data.</text>
</comment>
<reference evidence="2 3" key="1">
    <citation type="journal article" date="2020" name="Cell">
        <title>Large-Scale Comparative Analyses of Tick Genomes Elucidate Their Genetic Diversity and Vector Capacities.</title>
        <authorList>
            <consortium name="Tick Genome and Microbiome Consortium (TIGMIC)"/>
            <person name="Jia N."/>
            <person name="Wang J."/>
            <person name="Shi W."/>
            <person name="Du L."/>
            <person name="Sun Y."/>
            <person name="Zhan W."/>
            <person name="Jiang J.F."/>
            <person name="Wang Q."/>
            <person name="Zhang B."/>
            <person name="Ji P."/>
            <person name="Bell-Sakyi L."/>
            <person name="Cui X.M."/>
            <person name="Yuan T.T."/>
            <person name="Jiang B.G."/>
            <person name="Yang W.F."/>
            <person name="Lam T.T."/>
            <person name="Chang Q.C."/>
            <person name="Ding S.J."/>
            <person name="Wang X.J."/>
            <person name="Zhu J.G."/>
            <person name="Ruan X.D."/>
            <person name="Zhao L."/>
            <person name="Wei J.T."/>
            <person name="Ye R.Z."/>
            <person name="Que T.C."/>
            <person name="Du C.H."/>
            <person name="Zhou Y.H."/>
            <person name="Cheng J.X."/>
            <person name="Dai P.F."/>
            <person name="Guo W.B."/>
            <person name="Han X.H."/>
            <person name="Huang E.J."/>
            <person name="Li L.F."/>
            <person name="Wei W."/>
            <person name="Gao Y.C."/>
            <person name="Liu J.Z."/>
            <person name="Shao H.Z."/>
            <person name="Wang X."/>
            <person name="Wang C.C."/>
            <person name="Yang T.C."/>
            <person name="Huo Q.B."/>
            <person name="Li W."/>
            <person name="Chen H.Y."/>
            <person name="Chen S.E."/>
            <person name="Zhou L.G."/>
            <person name="Ni X.B."/>
            <person name="Tian J.H."/>
            <person name="Sheng Y."/>
            <person name="Liu T."/>
            <person name="Pan Y.S."/>
            <person name="Xia L.Y."/>
            <person name="Li J."/>
            <person name="Zhao F."/>
            <person name="Cao W.C."/>
        </authorList>
    </citation>
    <scope>NUCLEOTIDE SEQUENCE [LARGE SCALE GENOMIC DNA]</scope>
    <source>
        <strain evidence="2">HaeL-2018</strain>
    </source>
</reference>
<protein>
    <submittedName>
        <fullName evidence="2">Uncharacterized protein</fullName>
    </submittedName>
</protein>
<proteinExistence type="predicted"/>
<accession>A0A9J6FQ85</accession>
<evidence type="ECO:0000256" key="1">
    <source>
        <dbReference type="SAM" id="MobiDB-lite"/>
    </source>
</evidence>
<evidence type="ECO:0000313" key="2">
    <source>
        <dbReference type="EMBL" id="KAH9365229.1"/>
    </source>
</evidence>
<evidence type="ECO:0000313" key="3">
    <source>
        <dbReference type="Proteomes" id="UP000821853"/>
    </source>
</evidence>
<name>A0A9J6FQ85_HAELO</name>
<dbReference type="EMBL" id="JABSTR010000003">
    <property type="protein sequence ID" value="KAH9365229.1"/>
    <property type="molecule type" value="Genomic_DNA"/>
</dbReference>